<evidence type="ECO:0000313" key="1">
    <source>
        <dbReference type="EMBL" id="EFA92965.1"/>
    </source>
</evidence>
<protein>
    <submittedName>
        <fullName evidence="1">Uncharacterized protein</fullName>
    </submittedName>
</protein>
<accession>D1W3B0</accession>
<organism evidence="1 2">
    <name type="scientific">Hoylesella buccalis ATCC 35310</name>
    <dbReference type="NCBI Taxonomy" id="679190"/>
    <lineage>
        <taxon>Bacteria</taxon>
        <taxon>Pseudomonadati</taxon>
        <taxon>Bacteroidota</taxon>
        <taxon>Bacteroidia</taxon>
        <taxon>Bacteroidales</taxon>
        <taxon>Prevotellaceae</taxon>
        <taxon>Hoylesella</taxon>
    </lineage>
</organism>
<gene>
    <name evidence="1" type="ORF">HMPREF0650_2181</name>
</gene>
<sequence>MTLVERKGSFRVNIKNDIKEIVRKLNSTRRKKRRFINPREMFQKKIVNFAPSYGIRR</sequence>
<name>D1W3B0_9BACT</name>
<dbReference type="EMBL" id="ADEG01000021">
    <property type="protein sequence ID" value="EFA92965.1"/>
    <property type="molecule type" value="Genomic_DNA"/>
</dbReference>
<dbReference type="AlphaFoldDB" id="D1W3B0"/>
<comment type="caution">
    <text evidence="1">The sequence shown here is derived from an EMBL/GenBank/DDBJ whole genome shotgun (WGS) entry which is preliminary data.</text>
</comment>
<reference evidence="1 2" key="1">
    <citation type="submission" date="2009-12" db="EMBL/GenBank/DDBJ databases">
        <title>Genome Sequence of Prevotella buccalis ATCC 35310.</title>
        <authorList>
            <person name="Durkin A.S."/>
            <person name="Madupu R."/>
            <person name="Torralba M."/>
            <person name="Methe B."/>
            <person name="Sutton G."/>
            <person name="Strausberg R.L."/>
            <person name="Nelson K.E."/>
        </authorList>
    </citation>
    <scope>NUCLEOTIDE SEQUENCE [LARGE SCALE GENOMIC DNA]</scope>
    <source>
        <strain evidence="1 2">ATCC 35310</strain>
    </source>
</reference>
<keyword evidence="2" id="KW-1185">Reference proteome</keyword>
<dbReference type="Proteomes" id="UP000005283">
    <property type="component" value="Unassembled WGS sequence"/>
</dbReference>
<evidence type="ECO:0000313" key="2">
    <source>
        <dbReference type="Proteomes" id="UP000005283"/>
    </source>
</evidence>
<proteinExistence type="predicted"/>